<proteinExistence type="inferred from homology"/>
<dbReference type="AlphaFoldDB" id="A0A533I318"/>
<dbReference type="Gene3D" id="3.40.190.10">
    <property type="entry name" value="Periplasmic binding protein-like II"/>
    <property type="match status" value="1"/>
</dbReference>
<dbReference type="EMBL" id="VAFL01000021">
    <property type="protein sequence ID" value="TKW64734.1"/>
    <property type="molecule type" value="Genomic_DNA"/>
</dbReference>
<evidence type="ECO:0000256" key="2">
    <source>
        <dbReference type="SAM" id="SignalP"/>
    </source>
</evidence>
<dbReference type="PIRSF" id="PIRSF017082">
    <property type="entry name" value="YflP"/>
    <property type="match status" value="1"/>
</dbReference>
<comment type="similarity">
    <text evidence="1">Belongs to the UPF0065 (bug) family.</text>
</comment>
<accession>A0A533I318</accession>
<dbReference type="Pfam" id="PF03401">
    <property type="entry name" value="TctC"/>
    <property type="match status" value="1"/>
</dbReference>
<dbReference type="PANTHER" id="PTHR42928">
    <property type="entry name" value="TRICARBOXYLATE-BINDING PROTEIN"/>
    <property type="match status" value="1"/>
</dbReference>
<dbReference type="PANTHER" id="PTHR42928:SF5">
    <property type="entry name" value="BLR1237 PROTEIN"/>
    <property type="match status" value="1"/>
</dbReference>
<keyword evidence="2" id="KW-0732">Signal</keyword>
<gene>
    <name evidence="3" type="ORF">DI616_17775</name>
</gene>
<feature type="signal peptide" evidence="2">
    <location>
        <begin position="1"/>
        <end position="19"/>
    </location>
</feature>
<dbReference type="Proteomes" id="UP000315344">
    <property type="component" value="Unassembled WGS sequence"/>
</dbReference>
<evidence type="ECO:0000256" key="1">
    <source>
        <dbReference type="ARBA" id="ARBA00006987"/>
    </source>
</evidence>
<name>A0A533I318_PARDE</name>
<organism evidence="3 4">
    <name type="scientific">Paracoccus denitrificans</name>
    <dbReference type="NCBI Taxonomy" id="266"/>
    <lineage>
        <taxon>Bacteria</taxon>
        <taxon>Pseudomonadati</taxon>
        <taxon>Pseudomonadota</taxon>
        <taxon>Alphaproteobacteria</taxon>
        <taxon>Rhodobacterales</taxon>
        <taxon>Paracoccaceae</taxon>
        <taxon>Paracoccus</taxon>
    </lineage>
</organism>
<sequence>MATLGLSLATALAPHAVLAQEAWPPRKINFVVALGPGGSADRTARALAQRMQEELGVPITVINQEGGGGHVGHTYFTQMPADGSYFLATSLHPYIGNAILEFDADYKMDDFAFINSQWNDYDLFAVNADTPYETLAEFMEAAREDPGKLRISLVSGSSAEVNLDLALQAFGLDRSAVNVVTYESGGAARTAVAGGQVEMNISAAEGNLPIAEYLRPLAIAAEEPSEDWDAPTLNQTLKVAGLEEVPVFSGGMRGLAAHAAFKESNPEAFEKLVQAYKTILEDPEFVAMLESQDIGTEWLGPEETTAMINSNFEILQEFNTEN</sequence>
<evidence type="ECO:0000313" key="4">
    <source>
        <dbReference type="Proteomes" id="UP000315344"/>
    </source>
</evidence>
<evidence type="ECO:0000313" key="3">
    <source>
        <dbReference type="EMBL" id="TKW64734.1"/>
    </source>
</evidence>
<dbReference type="Gene3D" id="3.40.190.150">
    <property type="entry name" value="Bordetella uptake gene, domain 1"/>
    <property type="match status" value="1"/>
</dbReference>
<feature type="chain" id="PRO_5021857250" evidence="2">
    <location>
        <begin position="20"/>
        <end position="322"/>
    </location>
</feature>
<dbReference type="CDD" id="cd07012">
    <property type="entry name" value="PBP2_Bug_TTT"/>
    <property type="match status" value="1"/>
</dbReference>
<reference evidence="3 4" key="1">
    <citation type="journal article" date="2017" name="Nat. Commun.">
        <title>In situ click chemistry generation of cyclooxygenase-2 inhibitors.</title>
        <authorList>
            <person name="Bhardwaj A."/>
            <person name="Kaur J."/>
            <person name="Wuest M."/>
            <person name="Wuest F."/>
        </authorList>
    </citation>
    <scope>NUCLEOTIDE SEQUENCE [LARGE SCALE GENOMIC DNA]</scope>
    <source>
        <strain evidence="3">S2_012_000_R3_94</strain>
    </source>
</reference>
<dbReference type="SUPFAM" id="SSF53850">
    <property type="entry name" value="Periplasmic binding protein-like II"/>
    <property type="match status" value="1"/>
</dbReference>
<dbReference type="InterPro" id="IPR042100">
    <property type="entry name" value="Bug_dom1"/>
</dbReference>
<protein>
    <submittedName>
        <fullName evidence="3">Tripartite tricarboxylate transporter substrate binding protein</fullName>
    </submittedName>
</protein>
<dbReference type="InterPro" id="IPR005064">
    <property type="entry name" value="BUG"/>
</dbReference>
<comment type="caution">
    <text evidence="3">The sequence shown here is derived from an EMBL/GenBank/DDBJ whole genome shotgun (WGS) entry which is preliminary data.</text>
</comment>